<comment type="caution">
    <text evidence="2">The sequence shown here is derived from an EMBL/GenBank/DDBJ whole genome shotgun (WGS) entry which is preliminary data.</text>
</comment>
<feature type="signal peptide" evidence="1">
    <location>
        <begin position="1"/>
        <end position="24"/>
    </location>
</feature>
<dbReference type="PANTHER" id="PTHR11102:SF160">
    <property type="entry name" value="ERAD-ASSOCIATED E3 UBIQUITIN-PROTEIN LIGASE COMPONENT HRD3"/>
    <property type="match status" value="1"/>
</dbReference>
<dbReference type="Proteomes" id="UP000651057">
    <property type="component" value="Unassembled WGS sequence"/>
</dbReference>
<dbReference type="AlphaFoldDB" id="A0A936ZRJ8"/>
<keyword evidence="1" id="KW-0732">Signal</keyword>
<protein>
    <submittedName>
        <fullName evidence="2">Sel1 repeat family protein</fullName>
    </submittedName>
</protein>
<dbReference type="SMART" id="SM00671">
    <property type="entry name" value="SEL1"/>
    <property type="match status" value="3"/>
</dbReference>
<feature type="chain" id="PRO_5037229016" evidence="1">
    <location>
        <begin position="25"/>
        <end position="466"/>
    </location>
</feature>
<keyword evidence="3" id="KW-1185">Reference proteome</keyword>
<dbReference type="SUPFAM" id="SSF81901">
    <property type="entry name" value="HCP-like"/>
    <property type="match status" value="1"/>
</dbReference>
<accession>A0A936ZRJ8</accession>
<name>A0A936ZRJ8_9FLAO</name>
<dbReference type="Pfam" id="PF08238">
    <property type="entry name" value="Sel1"/>
    <property type="match status" value="3"/>
</dbReference>
<sequence length="466" mass="52958">MNKSNLLGLLFFALCVVHSNYAQLENYCQYNINAVKIYLPYLDLVSDEFKKSMAEKISDCTSGFNNPEASYVYGLLAISNNSTTSEYEDAFRNILFAAQNGNIDAMYTLAKLYKEGKGTDINFDQSFYWFKKASDNGHGKATYAVGYFQMKGLGTTQSYQNALQSFGPKVDPMACHWEGICHYFGYGVPVDIAYAQGSWADCNISNSQILEDYLNHPNSNIFASVTSRDENLLNRHNEDAEFLTQEELHYVYEGKFIEYEWSEEKVKRVVFFKLTIENNNIGELFYKLEIEGKTYTGIATYQDNTLFFDKDILSFPLKRLYKDSDLYEINYLLSSIQLDRITPASTSEPAFIVGEVQGTITDWKEPIPPMKMILEPIHRPGELPPPILEQIIASPNPVGFKLDVKFTVTKPNTIVKVSFLGAPGPKSYDPGTYTVSCFVYPYRPGPYVLQVFANDVLQHKETILKK</sequence>
<evidence type="ECO:0000313" key="2">
    <source>
        <dbReference type="EMBL" id="MBL0684329.1"/>
    </source>
</evidence>
<dbReference type="InterPro" id="IPR050767">
    <property type="entry name" value="Sel1_AlgK"/>
</dbReference>
<gene>
    <name evidence="2" type="ORF">JJQ60_12440</name>
</gene>
<dbReference type="RefSeq" id="WP_201920300.1">
    <property type="nucleotide sequence ID" value="NZ_BAABAX010000003.1"/>
</dbReference>
<proteinExistence type="predicted"/>
<dbReference type="EMBL" id="JAERQJ010000004">
    <property type="protein sequence ID" value="MBL0684329.1"/>
    <property type="molecule type" value="Genomic_DNA"/>
</dbReference>
<evidence type="ECO:0000256" key="1">
    <source>
        <dbReference type="SAM" id="SignalP"/>
    </source>
</evidence>
<evidence type="ECO:0000313" key="3">
    <source>
        <dbReference type="Proteomes" id="UP000651057"/>
    </source>
</evidence>
<organism evidence="2 3">
    <name type="scientific">Aquimarina mytili</name>
    <dbReference type="NCBI Taxonomy" id="874423"/>
    <lineage>
        <taxon>Bacteria</taxon>
        <taxon>Pseudomonadati</taxon>
        <taxon>Bacteroidota</taxon>
        <taxon>Flavobacteriia</taxon>
        <taxon>Flavobacteriales</taxon>
        <taxon>Flavobacteriaceae</taxon>
        <taxon>Aquimarina</taxon>
    </lineage>
</organism>
<dbReference type="InterPro" id="IPR011990">
    <property type="entry name" value="TPR-like_helical_dom_sf"/>
</dbReference>
<dbReference type="PANTHER" id="PTHR11102">
    <property type="entry name" value="SEL-1-LIKE PROTEIN"/>
    <property type="match status" value="1"/>
</dbReference>
<reference evidence="2" key="1">
    <citation type="submission" date="2021-01" db="EMBL/GenBank/DDBJ databases">
        <authorList>
            <person name="Zhong Y.L."/>
        </authorList>
    </citation>
    <scope>NUCLEOTIDE SEQUENCE</scope>
    <source>
        <strain evidence="2">KCTC 23302</strain>
    </source>
</reference>
<dbReference type="Gene3D" id="1.25.40.10">
    <property type="entry name" value="Tetratricopeptide repeat domain"/>
    <property type="match status" value="1"/>
</dbReference>
<dbReference type="InterPro" id="IPR006597">
    <property type="entry name" value="Sel1-like"/>
</dbReference>